<dbReference type="SUPFAM" id="SSF51395">
    <property type="entry name" value="FMN-linked oxidoreductases"/>
    <property type="match status" value="1"/>
</dbReference>
<dbReference type="Pfam" id="PF00724">
    <property type="entry name" value="Oxidored_FMN"/>
    <property type="match status" value="1"/>
</dbReference>
<dbReference type="Proteomes" id="UP000254304">
    <property type="component" value="Unassembled WGS sequence"/>
</dbReference>
<evidence type="ECO:0000313" key="3">
    <source>
        <dbReference type="Proteomes" id="UP000254304"/>
    </source>
</evidence>
<accession>A0A377TEF6</accession>
<evidence type="ECO:0000313" key="2">
    <source>
        <dbReference type="EMBL" id="STS10516.1"/>
    </source>
</evidence>
<evidence type="ECO:0000259" key="1">
    <source>
        <dbReference type="Pfam" id="PF00724"/>
    </source>
</evidence>
<dbReference type="PANTHER" id="PTHR22893:SF55">
    <property type="entry name" value="OXIDOREDUCTASE-RELATED"/>
    <property type="match status" value="1"/>
</dbReference>
<dbReference type="PANTHER" id="PTHR22893">
    <property type="entry name" value="NADH OXIDOREDUCTASE-RELATED"/>
    <property type="match status" value="1"/>
</dbReference>
<dbReference type="GO" id="GO:0005829">
    <property type="term" value="C:cytosol"/>
    <property type="evidence" value="ECO:0007669"/>
    <property type="project" value="TreeGrafter"/>
</dbReference>
<protein>
    <submittedName>
        <fullName evidence="2">NADH oxidase</fullName>
        <ecNumber evidence="2">1.-.-.-</ecNumber>
    </submittedName>
</protein>
<name>A0A377TEF6_9GAMM</name>
<gene>
    <name evidence="2" type="ORF">NCTC12157_05115</name>
</gene>
<dbReference type="InterPro" id="IPR045247">
    <property type="entry name" value="Oye-like"/>
</dbReference>
<dbReference type="AlphaFoldDB" id="A0A377TEF6"/>
<sequence length="99" mass="10959">MPHLVRGMVDAKRLGFDTVEIHGASGYLLDQFFWAETNLRTDAYGGATLKQRTRFAAEVVESMRKAVGPISPLFCVSVSGKLTTTMSVWPIHRMLCLNG</sequence>
<dbReference type="InterPro" id="IPR013785">
    <property type="entry name" value="Aldolase_TIM"/>
</dbReference>
<dbReference type="InterPro" id="IPR001155">
    <property type="entry name" value="OxRdtase_FMN_N"/>
</dbReference>
<dbReference type="GO" id="GO:0010181">
    <property type="term" value="F:FMN binding"/>
    <property type="evidence" value="ECO:0007669"/>
    <property type="project" value="InterPro"/>
</dbReference>
<feature type="domain" description="NADH:flavin oxidoreductase/NADH oxidase N-terminal" evidence="1">
    <location>
        <begin position="11"/>
        <end position="69"/>
    </location>
</feature>
<organism evidence="2 3">
    <name type="scientific">Ewingella americana</name>
    <dbReference type="NCBI Taxonomy" id="41202"/>
    <lineage>
        <taxon>Bacteria</taxon>
        <taxon>Pseudomonadati</taxon>
        <taxon>Pseudomonadota</taxon>
        <taxon>Gammaproteobacteria</taxon>
        <taxon>Enterobacterales</taxon>
        <taxon>Yersiniaceae</taxon>
        <taxon>Ewingella</taxon>
    </lineage>
</organism>
<reference evidence="2 3" key="1">
    <citation type="submission" date="2018-06" db="EMBL/GenBank/DDBJ databases">
        <authorList>
            <consortium name="Pathogen Informatics"/>
            <person name="Doyle S."/>
        </authorList>
    </citation>
    <scope>NUCLEOTIDE SEQUENCE [LARGE SCALE GENOMIC DNA]</scope>
    <source>
        <strain evidence="2 3">NCTC12157</strain>
    </source>
</reference>
<dbReference type="EMBL" id="UGGO01000002">
    <property type="protein sequence ID" value="STS10516.1"/>
    <property type="molecule type" value="Genomic_DNA"/>
</dbReference>
<keyword evidence="2" id="KW-0560">Oxidoreductase</keyword>
<dbReference type="Gene3D" id="3.20.20.70">
    <property type="entry name" value="Aldolase class I"/>
    <property type="match status" value="1"/>
</dbReference>
<dbReference type="GO" id="GO:0016491">
    <property type="term" value="F:oxidoreductase activity"/>
    <property type="evidence" value="ECO:0007669"/>
    <property type="project" value="UniProtKB-KW"/>
</dbReference>
<dbReference type="EC" id="1.-.-.-" evidence="2"/>
<proteinExistence type="predicted"/>